<proteinExistence type="predicted"/>
<dbReference type="Proteomes" id="UP000675431">
    <property type="component" value="Unassembled WGS sequence"/>
</dbReference>
<dbReference type="EMBL" id="JAGSIE010000003">
    <property type="protein sequence ID" value="MBR7552693.1"/>
    <property type="molecule type" value="Genomic_DNA"/>
</dbReference>
<gene>
    <name evidence="2" type="ORF">KC820_00870</name>
</gene>
<dbReference type="InterPro" id="IPR018728">
    <property type="entry name" value="DUF2268"/>
</dbReference>
<dbReference type="Pfam" id="PF10026">
    <property type="entry name" value="DUF2268"/>
    <property type="match status" value="1"/>
</dbReference>
<name>A0A941CUL8_9BACI</name>
<keyword evidence="3" id="KW-1185">Reference proteome</keyword>
<feature type="domain" description="DUF2268" evidence="1">
    <location>
        <begin position="137"/>
        <end position="261"/>
    </location>
</feature>
<dbReference type="RefSeq" id="WP_212367247.1">
    <property type="nucleotide sequence ID" value="NZ_JAGSIE010000003.1"/>
</dbReference>
<accession>A0A941CUL8</accession>
<comment type="caution">
    <text evidence="2">The sequence shown here is derived from an EMBL/GenBank/DDBJ whole genome shotgun (WGS) entry which is preliminary data.</text>
</comment>
<evidence type="ECO:0000313" key="3">
    <source>
        <dbReference type="Proteomes" id="UP000675431"/>
    </source>
</evidence>
<evidence type="ECO:0000259" key="1">
    <source>
        <dbReference type="Pfam" id="PF10026"/>
    </source>
</evidence>
<reference evidence="2 3" key="1">
    <citation type="submission" date="2021-04" db="EMBL/GenBank/DDBJ databases">
        <title>Allobacillus sp. nov. SKP8-2 isolated from shrimp paste.</title>
        <authorList>
            <person name="Tanasupawat S."/>
            <person name="Yiamsombat S."/>
            <person name="Kanchanasin P."/>
            <person name="Kuncharoen N."/>
        </authorList>
    </citation>
    <scope>NUCLEOTIDE SEQUENCE [LARGE SCALE GENOMIC DNA]</scope>
    <source>
        <strain evidence="2 3">SKP8-2</strain>
    </source>
</reference>
<evidence type="ECO:0000313" key="2">
    <source>
        <dbReference type="EMBL" id="MBR7552693.1"/>
    </source>
</evidence>
<dbReference type="AlphaFoldDB" id="A0A941CUL8"/>
<organism evidence="2 3">
    <name type="scientific">Allobacillus saliphilus</name>
    <dbReference type="NCBI Taxonomy" id="2912308"/>
    <lineage>
        <taxon>Bacteria</taxon>
        <taxon>Bacillati</taxon>
        <taxon>Bacillota</taxon>
        <taxon>Bacilli</taxon>
        <taxon>Bacillales</taxon>
        <taxon>Bacillaceae</taxon>
        <taxon>Allobacillus</taxon>
    </lineage>
</organism>
<protein>
    <recommendedName>
        <fullName evidence="1">DUF2268 domain-containing protein</fullName>
    </recommendedName>
</protein>
<sequence length="279" mass="32329">MDQIEVKSFIPKFITFYEKATKQKCTKEERWNLWKEHYNFAAIPPGPDGQTLAKELLEHAWDQYEERFDYIKNWEPEHQKVADYLSEIKSLLGCEDPIKIVIIYFVGAFENNAFVAPYDDERLALCLPIENGNSDITLCHELTHVVHIKSANMNADWQRTIASIIIQEGLATHVSKKLVPGKEDRVYIEHEEGWLASCRVKKSEMIHGIRPYLNDDSSETVYKFTMGTGSTNTEREAYYVGWEIVKALFVEGYTFEEIASVKVSELPNWLHKIYPLVEA</sequence>